<feature type="domain" description="LysM" evidence="1">
    <location>
        <begin position="42"/>
        <end position="92"/>
    </location>
</feature>
<evidence type="ECO:0000313" key="2">
    <source>
        <dbReference type="EMBL" id="NEW06465.1"/>
    </source>
</evidence>
<protein>
    <submittedName>
        <fullName evidence="2">LysM peptidoglycan-binding domain-containing protein</fullName>
    </submittedName>
</protein>
<dbReference type="InterPro" id="IPR018392">
    <property type="entry name" value="LysM"/>
</dbReference>
<dbReference type="CDD" id="cd00118">
    <property type="entry name" value="LysM"/>
    <property type="match status" value="1"/>
</dbReference>
<evidence type="ECO:0000259" key="1">
    <source>
        <dbReference type="SMART" id="SM00257"/>
    </source>
</evidence>
<name>A0A6G3ZWH8_9BACL</name>
<dbReference type="SUPFAM" id="SSF54106">
    <property type="entry name" value="LysM domain"/>
    <property type="match status" value="1"/>
</dbReference>
<organism evidence="2">
    <name type="scientific">Paenibacillus sp. SYP-B3998</name>
    <dbReference type="NCBI Taxonomy" id="2678564"/>
    <lineage>
        <taxon>Bacteria</taxon>
        <taxon>Bacillati</taxon>
        <taxon>Bacillota</taxon>
        <taxon>Bacilli</taxon>
        <taxon>Bacillales</taxon>
        <taxon>Paenibacillaceae</taxon>
        <taxon>Paenibacillus</taxon>
    </lineage>
</organism>
<dbReference type="Pfam" id="PF01476">
    <property type="entry name" value="LysM"/>
    <property type="match status" value="1"/>
</dbReference>
<dbReference type="AlphaFoldDB" id="A0A6G3ZWH8"/>
<dbReference type="SMART" id="SM00257">
    <property type="entry name" value="LysM"/>
    <property type="match status" value="1"/>
</dbReference>
<accession>A0A6G3ZWH8</accession>
<gene>
    <name evidence="2" type="ORF">GK047_10630</name>
</gene>
<dbReference type="RefSeq" id="WP_163945535.1">
    <property type="nucleotide sequence ID" value="NZ_JAAIKC010000003.1"/>
</dbReference>
<comment type="caution">
    <text evidence="2">The sequence shown here is derived from an EMBL/GenBank/DDBJ whole genome shotgun (WGS) entry which is preliminary data.</text>
</comment>
<reference evidence="2" key="1">
    <citation type="submission" date="2020-02" db="EMBL/GenBank/DDBJ databases">
        <authorList>
            <person name="Shen X.-R."/>
            <person name="Zhang Y.-X."/>
        </authorList>
    </citation>
    <scope>NUCLEOTIDE SEQUENCE</scope>
    <source>
        <strain evidence="2">SYP-B3998</strain>
    </source>
</reference>
<proteinExistence type="predicted"/>
<dbReference type="Gene3D" id="3.10.350.10">
    <property type="entry name" value="LysM domain"/>
    <property type="match status" value="1"/>
</dbReference>
<dbReference type="EMBL" id="JAAIKC010000003">
    <property type="protein sequence ID" value="NEW06465.1"/>
    <property type="molecule type" value="Genomic_DNA"/>
</dbReference>
<dbReference type="InterPro" id="IPR036779">
    <property type="entry name" value="LysM_dom_sf"/>
</dbReference>
<sequence>MLVVILGAVFSFGAIVQAYAGEGSSITTSKVDVSLTVKTYERVVVQRGDTLWRIASTHLDKGGNIRAYIDQMYNFNRLSSSVLQEGQVLLLP</sequence>